<organism evidence="6 7">
    <name type="scientific">Streptomyces agglomeratus</name>
    <dbReference type="NCBI Taxonomy" id="285458"/>
    <lineage>
        <taxon>Bacteria</taxon>
        <taxon>Bacillati</taxon>
        <taxon>Actinomycetota</taxon>
        <taxon>Actinomycetes</taxon>
        <taxon>Kitasatosporales</taxon>
        <taxon>Streptomycetaceae</taxon>
        <taxon>Streptomyces</taxon>
    </lineage>
</organism>
<reference evidence="6 7" key="1">
    <citation type="submission" date="2016-08" db="EMBL/GenBank/DDBJ databases">
        <title>Complete genome sequence of Streptomyces agglomeratus strain 6-3-2, a novel anti-MRSA actinomycete isolated from Wuli of Tebit, China.</title>
        <authorList>
            <person name="Chen X."/>
        </authorList>
    </citation>
    <scope>NUCLEOTIDE SEQUENCE [LARGE SCALE GENOMIC DNA]</scope>
    <source>
        <strain evidence="6 7">6-3-2</strain>
    </source>
</reference>
<dbReference type="Pfam" id="PF26580">
    <property type="entry name" value="Mtb12_C"/>
    <property type="match status" value="1"/>
</dbReference>
<evidence type="ECO:0000259" key="5">
    <source>
        <dbReference type="Pfam" id="PF26580"/>
    </source>
</evidence>
<proteinExistence type="inferred from homology"/>
<protein>
    <recommendedName>
        <fullName evidence="5">Low molecular weight antigen MTB12-like C-terminal domain-containing protein</fullName>
    </recommendedName>
</protein>
<evidence type="ECO:0000256" key="2">
    <source>
        <dbReference type="ARBA" id="ARBA00093774"/>
    </source>
</evidence>
<keyword evidence="1 4" id="KW-0732">Signal</keyword>
<evidence type="ECO:0000256" key="4">
    <source>
        <dbReference type="SAM" id="SignalP"/>
    </source>
</evidence>
<feature type="signal peptide" evidence="4">
    <location>
        <begin position="1"/>
        <end position="34"/>
    </location>
</feature>
<evidence type="ECO:0000313" key="6">
    <source>
        <dbReference type="EMBL" id="OEJ27600.1"/>
    </source>
</evidence>
<accession>A0A1E5PDJ7</accession>
<evidence type="ECO:0000256" key="3">
    <source>
        <dbReference type="SAM" id="MobiDB-lite"/>
    </source>
</evidence>
<dbReference type="InterPro" id="IPR058644">
    <property type="entry name" value="Mtb12-like_C"/>
</dbReference>
<feature type="chain" id="PRO_5009183246" description="Low molecular weight antigen MTB12-like C-terminal domain-containing protein" evidence="4">
    <location>
        <begin position="35"/>
        <end position="183"/>
    </location>
</feature>
<comment type="caution">
    <text evidence="6">The sequence shown here is derived from an EMBL/GenBank/DDBJ whole genome shotgun (WGS) entry which is preliminary data.</text>
</comment>
<dbReference type="STRING" id="285458.BGM19_09805"/>
<feature type="region of interest" description="Disordered" evidence="3">
    <location>
        <begin position="36"/>
        <end position="72"/>
    </location>
</feature>
<comment type="similarity">
    <text evidence="2">Belongs to the MTB12 family.</text>
</comment>
<gene>
    <name evidence="6" type="ORF">AS594_27070</name>
</gene>
<sequence length="183" mass="18883">MVSQMVLGRHSRGTRPRTAAWAAAAMLVLAPAAAACGDDDDAPEAPARSPALGTSPPATPERDAPADPAAARAEVEKNWKTFFDPGTPVNDKAKVLEDGDRMQPLLTAFAKDPNAKRSSATVTDVKFTSATGADVTYDLLVGGQPALPDSKGSAVLQDEVWKVSVKTLCALVQLSGNASAPGC</sequence>
<dbReference type="OrthoDB" id="4548368at2"/>
<dbReference type="AlphaFoldDB" id="A0A1E5PDJ7"/>
<feature type="domain" description="Low molecular weight antigen MTB12-like C-terminal" evidence="5">
    <location>
        <begin position="68"/>
        <end position="179"/>
    </location>
</feature>
<dbReference type="Proteomes" id="UP000095759">
    <property type="component" value="Unassembled WGS sequence"/>
</dbReference>
<evidence type="ECO:0000313" key="7">
    <source>
        <dbReference type="Proteomes" id="UP000095759"/>
    </source>
</evidence>
<dbReference type="EMBL" id="MEHJ01000001">
    <property type="protein sequence ID" value="OEJ27600.1"/>
    <property type="molecule type" value="Genomic_DNA"/>
</dbReference>
<name>A0A1E5PDJ7_9ACTN</name>
<keyword evidence="7" id="KW-1185">Reference proteome</keyword>
<evidence type="ECO:0000256" key="1">
    <source>
        <dbReference type="ARBA" id="ARBA00022729"/>
    </source>
</evidence>